<dbReference type="Proteomes" id="UP000234198">
    <property type="component" value="Unassembled WGS sequence"/>
</dbReference>
<evidence type="ECO:0000256" key="4">
    <source>
        <dbReference type="ARBA" id="ARBA00022801"/>
    </source>
</evidence>
<dbReference type="SUPFAM" id="SSF53098">
    <property type="entry name" value="Ribonuclease H-like"/>
    <property type="match status" value="1"/>
</dbReference>
<keyword evidence="4 5" id="KW-0378">Hydrolase</keyword>
<keyword evidence="3 5" id="KW-0540">Nuclease</keyword>
<dbReference type="InterPro" id="IPR037027">
    <property type="entry name" value="YqgF/RNaseH-like_dom_sf"/>
</dbReference>
<dbReference type="GO" id="GO:0016788">
    <property type="term" value="F:hydrolase activity, acting on ester bonds"/>
    <property type="evidence" value="ECO:0007669"/>
    <property type="project" value="UniProtKB-UniRule"/>
</dbReference>
<name>A0A2I1I2P9_9ACTO</name>
<evidence type="ECO:0000256" key="3">
    <source>
        <dbReference type="ARBA" id="ARBA00022722"/>
    </source>
</evidence>
<dbReference type="GO" id="GO:0000967">
    <property type="term" value="P:rRNA 5'-end processing"/>
    <property type="evidence" value="ECO:0007669"/>
    <property type="project" value="UniProtKB-UniRule"/>
</dbReference>
<organism evidence="7 8">
    <name type="scientific">Schaalia odontolytica</name>
    <dbReference type="NCBI Taxonomy" id="1660"/>
    <lineage>
        <taxon>Bacteria</taxon>
        <taxon>Bacillati</taxon>
        <taxon>Actinomycetota</taxon>
        <taxon>Actinomycetes</taxon>
        <taxon>Actinomycetales</taxon>
        <taxon>Actinomycetaceae</taxon>
        <taxon>Schaalia</taxon>
    </lineage>
</organism>
<proteinExistence type="inferred from homology"/>
<comment type="subcellular location">
    <subcellularLocation>
        <location evidence="5">Cytoplasm</location>
    </subcellularLocation>
</comment>
<accession>A0A2I1I2P9</accession>
<comment type="caution">
    <text evidence="7">The sequence shown here is derived from an EMBL/GenBank/DDBJ whole genome shotgun (WGS) entry which is preliminary data.</text>
</comment>
<dbReference type="GO" id="GO:0004518">
    <property type="term" value="F:nuclease activity"/>
    <property type="evidence" value="ECO:0007669"/>
    <property type="project" value="UniProtKB-KW"/>
</dbReference>
<dbReference type="PANTHER" id="PTHR33317:SF4">
    <property type="entry name" value="POLYNUCLEOTIDYL TRANSFERASE, RIBONUCLEASE H-LIKE SUPERFAMILY PROTEIN"/>
    <property type="match status" value="1"/>
</dbReference>
<dbReference type="HAMAP" id="MF_00651">
    <property type="entry name" value="Nuclease_YqgF"/>
    <property type="match status" value="1"/>
</dbReference>
<dbReference type="CDD" id="cd16964">
    <property type="entry name" value="YqgF"/>
    <property type="match status" value="1"/>
</dbReference>
<protein>
    <recommendedName>
        <fullName evidence="5">Putative pre-16S rRNA nuclease</fullName>
        <ecNumber evidence="5">3.1.-.-</ecNumber>
    </recommendedName>
</protein>
<evidence type="ECO:0000313" key="7">
    <source>
        <dbReference type="EMBL" id="PKY65395.1"/>
    </source>
</evidence>
<dbReference type="InterPro" id="IPR012337">
    <property type="entry name" value="RNaseH-like_sf"/>
</dbReference>
<keyword evidence="1 5" id="KW-0963">Cytoplasm</keyword>
<feature type="domain" description="YqgF/RNase H-like" evidence="6">
    <location>
        <begin position="6"/>
        <end position="107"/>
    </location>
</feature>
<dbReference type="SMART" id="SM00732">
    <property type="entry name" value="YqgFc"/>
    <property type="match status" value="1"/>
</dbReference>
<dbReference type="RefSeq" id="WP_082144971.1">
    <property type="nucleotide sequence ID" value="NZ_JANGDX010000004.1"/>
</dbReference>
<sequence length="162" mass="17697">MSIRRGIRIGVDVGTVRVGVSRCDPDGILTMPVETLHRAPDLSDLDRLADIVRSHDAIEVIVGLPRHLRGGEGISAKGARKYARRIKKLVPDVRVAMVDERMTSNQAHARLRASGIPEIEHRSVIDQVAAQIILEQALELERMGGRAPGEEIILEPSEGAHA</sequence>
<dbReference type="AlphaFoldDB" id="A0A2I1I2P9"/>
<reference evidence="7 8" key="1">
    <citation type="submission" date="2017-12" db="EMBL/GenBank/DDBJ databases">
        <title>Phylogenetic diversity of female urinary microbiome.</title>
        <authorList>
            <person name="Thomas-White K."/>
            <person name="Wolfe A.J."/>
        </authorList>
    </citation>
    <scope>NUCLEOTIDE SEQUENCE [LARGE SCALE GENOMIC DNA]</scope>
    <source>
        <strain evidence="7 8">UMB0018</strain>
    </source>
</reference>
<dbReference type="GO" id="GO:0005829">
    <property type="term" value="C:cytosol"/>
    <property type="evidence" value="ECO:0007669"/>
    <property type="project" value="TreeGrafter"/>
</dbReference>
<comment type="similarity">
    <text evidence="5">Belongs to the YqgF HJR family.</text>
</comment>
<dbReference type="PANTHER" id="PTHR33317">
    <property type="entry name" value="POLYNUCLEOTIDYL TRANSFERASE, RIBONUCLEASE H-LIKE SUPERFAMILY PROTEIN"/>
    <property type="match status" value="1"/>
</dbReference>
<keyword evidence="2 5" id="KW-0690">Ribosome biogenesis</keyword>
<gene>
    <name evidence="7" type="ORF">CYJ22_00425</name>
</gene>
<evidence type="ECO:0000256" key="5">
    <source>
        <dbReference type="HAMAP-Rule" id="MF_00651"/>
    </source>
</evidence>
<comment type="function">
    <text evidence="5">Could be a nuclease involved in processing of the 5'-end of pre-16S rRNA.</text>
</comment>
<evidence type="ECO:0000259" key="6">
    <source>
        <dbReference type="SMART" id="SM00732"/>
    </source>
</evidence>
<dbReference type="InterPro" id="IPR005227">
    <property type="entry name" value="YqgF"/>
</dbReference>
<dbReference type="InterPro" id="IPR006641">
    <property type="entry name" value="YqgF/RNaseH-like_dom"/>
</dbReference>
<dbReference type="EMBL" id="PKKM01000001">
    <property type="protein sequence ID" value="PKY65395.1"/>
    <property type="molecule type" value="Genomic_DNA"/>
</dbReference>
<dbReference type="Gene3D" id="3.30.420.140">
    <property type="entry name" value="YqgF/RNase H-like domain"/>
    <property type="match status" value="1"/>
</dbReference>
<dbReference type="NCBIfam" id="TIGR00250">
    <property type="entry name" value="RNAse_H_YqgF"/>
    <property type="match status" value="1"/>
</dbReference>
<evidence type="ECO:0000256" key="2">
    <source>
        <dbReference type="ARBA" id="ARBA00022517"/>
    </source>
</evidence>
<dbReference type="Pfam" id="PF03652">
    <property type="entry name" value="RuvX"/>
    <property type="match status" value="1"/>
</dbReference>
<evidence type="ECO:0000256" key="1">
    <source>
        <dbReference type="ARBA" id="ARBA00022490"/>
    </source>
</evidence>
<dbReference type="EC" id="3.1.-.-" evidence="5"/>
<evidence type="ECO:0000313" key="8">
    <source>
        <dbReference type="Proteomes" id="UP000234198"/>
    </source>
</evidence>